<sequence>MNPIKQKKNKNPDTHPPISILFLHGGHPPRRSQEINIKPDIERGGKPSCKNNPSDRQTQGTRSKGEGGRTKRLPHNTRNNNRTKSLPQNKAKTDHYLNLSWGEARARVRATS</sequence>
<dbReference type="EMBL" id="CM042882">
    <property type="protein sequence ID" value="KAI4381349.1"/>
    <property type="molecule type" value="Genomic_DNA"/>
</dbReference>
<evidence type="ECO:0000313" key="2">
    <source>
        <dbReference type="Proteomes" id="UP001057402"/>
    </source>
</evidence>
<proteinExistence type="predicted"/>
<comment type="caution">
    <text evidence="1">The sequence shown here is derived from an EMBL/GenBank/DDBJ whole genome shotgun (WGS) entry which is preliminary data.</text>
</comment>
<protein>
    <submittedName>
        <fullName evidence="1">Uncharacterized protein</fullName>
    </submittedName>
</protein>
<reference evidence="2" key="1">
    <citation type="journal article" date="2023" name="Front. Plant Sci.">
        <title>Chromosomal-level genome assembly of Melastoma candidum provides insights into trichome evolution.</title>
        <authorList>
            <person name="Zhong Y."/>
            <person name="Wu W."/>
            <person name="Sun C."/>
            <person name="Zou P."/>
            <person name="Liu Y."/>
            <person name="Dai S."/>
            <person name="Zhou R."/>
        </authorList>
    </citation>
    <scope>NUCLEOTIDE SEQUENCE [LARGE SCALE GENOMIC DNA]</scope>
</reference>
<gene>
    <name evidence="1" type="ORF">MLD38_007428</name>
</gene>
<evidence type="ECO:0000313" key="1">
    <source>
        <dbReference type="EMBL" id="KAI4381349.1"/>
    </source>
</evidence>
<accession>A0ACB9RUV6</accession>
<organism evidence="1 2">
    <name type="scientific">Melastoma candidum</name>
    <dbReference type="NCBI Taxonomy" id="119954"/>
    <lineage>
        <taxon>Eukaryota</taxon>
        <taxon>Viridiplantae</taxon>
        <taxon>Streptophyta</taxon>
        <taxon>Embryophyta</taxon>
        <taxon>Tracheophyta</taxon>
        <taxon>Spermatophyta</taxon>
        <taxon>Magnoliopsida</taxon>
        <taxon>eudicotyledons</taxon>
        <taxon>Gunneridae</taxon>
        <taxon>Pentapetalae</taxon>
        <taxon>rosids</taxon>
        <taxon>malvids</taxon>
        <taxon>Myrtales</taxon>
        <taxon>Melastomataceae</taxon>
        <taxon>Melastomatoideae</taxon>
        <taxon>Melastomateae</taxon>
        <taxon>Melastoma</taxon>
    </lineage>
</organism>
<dbReference type="Proteomes" id="UP001057402">
    <property type="component" value="Chromosome 3"/>
</dbReference>
<name>A0ACB9RUV6_9MYRT</name>
<keyword evidence="2" id="KW-1185">Reference proteome</keyword>